<dbReference type="GO" id="GO:0050660">
    <property type="term" value="F:flavin adenine dinucleotide binding"/>
    <property type="evidence" value="ECO:0007669"/>
    <property type="project" value="TreeGrafter"/>
</dbReference>
<evidence type="ECO:0000256" key="3">
    <source>
        <dbReference type="ARBA" id="ARBA00022714"/>
    </source>
</evidence>
<keyword evidence="6" id="KW-0560">Oxidoreductase</keyword>
<dbReference type="PROSITE" id="PS51384">
    <property type="entry name" value="FAD_FR"/>
    <property type="match status" value="1"/>
</dbReference>
<evidence type="ECO:0000256" key="2">
    <source>
        <dbReference type="ARBA" id="ARBA00022630"/>
    </source>
</evidence>
<dbReference type="AlphaFoldDB" id="A0A0G0K793"/>
<keyword evidence="4" id="KW-0479">Metal-binding</keyword>
<dbReference type="Proteomes" id="UP000034603">
    <property type="component" value="Unassembled WGS sequence"/>
</dbReference>
<dbReference type="EMBL" id="LBTR01000020">
    <property type="protein sequence ID" value="KKQ44954.1"/>
    <property type="molecule type" value="Genomic_DNA"/>
</dbReference>
<dbReference type="GO" id="GO:0016491">
    <property type="term" value="F:oxidoreductase activity"/>
    <property type="evidence" value="ECO:0007669"/>
    <property type="project" value="UniProtKB-KW"/>
</dbReference>
<dbReference type="PANTHER" id="PTHR47354">
    <property type="entry name" value="NADH OXIDOREDUCTASE HCR"/>
    <property type="match status" value="1"/>
</dbReference>
<evidence type="ECO:0000256" key="7">
    <source>
        <dbReference type="ARBA" id="ARBA00023004"/>
    </source>
</evidence>
<evidence type="ECO:0000256" key="8">
    <source>
        <dbReference type="ARBA" id="ARBA00023014"/>
    </source>
</evidence>
<dbReference type="InterPro" id="IPR017938">
    <property type="entry name" value="Riboflavin_synthase-like_b-brl"/>
</dbReference>
<dbReference type="InterPro" id="IPR001709">
    <property type="entry name" value="Flavoprot_Pyr_Nucl_cyt_Rdtase"/>
</dbReference>
<reference evidence="10 11" key="1">
    <citation type="journal article" date="2015" name="Nature">
        <title>rRNA introns, odd ribosomes, and small enigmatic genomes across a large radiation of phyla.</title>
        <authorList>
            <person name="Brown C.T."/>
            <person name="Hug L.A."/>
            <person name="Thomas B.C."/>
            <person name="Sharon I."/>
            <person name="Castelle C.J."/>
            <person name="Singh A."/>
            <person name="Wilkins M.J."/>
            <person name="Williams K.H."/>
            <person name="Banfield J.F."/>
        </authorList>
    </citation>
    <scope>NUCLEOTIDE SEQUENCE [LARGE SCALE GENOMIC DNA]</scope>
</reference>
<dbReference type="Gene3D" id="3.40.50.80">
    <property type="entry name" value="Nucleotide-binding domain of ferredoxin-NADP reductase (FNR) module"/>
    <property type="match status" value="1"/>
</dbReference>
<dbReference type="Gene3D" id="2.40.30.10">
    <property type="entry name" value="Translation factors"/>
    <property type="match status" value="1"/>
</dbReference>
<dbReference type="PRINTS" id="PR00410">
    <property type="entry name" value="PHEHYDRXLASE"/>
</dbReference>
<accession>A0A0G0K793</accession>
<dbReference type="GO" id="GO:0046872">
    <property type="term" value="F:metal ion binding"/>
    <property type="evidence" value="ECO:0007669"/>
    <property type="project" value="UniProtKB-KW"/>
</dbReference>
<dbReference type="InterPro" id="IPR001433">
    <property type="entry name" value="OxRdtase_FAD/NAD-bd"/>
</dbReference>
<comment type="cofactor">
    <cofactor evidence="1">
        <name>FAD</name>
        <dbReference type="ChEBI" id="CHEBI:57692"/>
    </cofactor>
</comment>
<evidence type="ECO:0000256" key="6">
    <source>
        <dbReference type="ARBA" id="ARBA00023002"/>
    </source>
</evidence>
<evidence type="ECO:0000313" key="11">
    <source>
        <dbReference type="Proteomes" id="UP000034603"/>
    </source>
</evidence>
<dbReference type="GO" id="GO:0051537">
    <property type="term" value="F:2 iron, 2 sulfur cluster binding"/>
    <property type="evidence" value="ECO:0007669"/>
    <property type="project" value="UniProtKB-KW"/>
</dbReference>
<dbReference type="PANTHER" id="PTHR47354:SF8">
    <property type="entry name" value="1,2-PHENYLACETYL-COA EPOXIDASE, SUBUNIT E"/>
    <property type="match status" value="1"/>
</dbReference>
<proteinExistence type="predicted"/>
<evidence type="ECO:0000256" key="1">
    <source>
        <dbReference type="ARBA" id="ARBA00001974"/>
    </source>
</evidence>
<organism evidence="10 11">
    <name type="scientific">Candidatus Woesebacteria bacterium GW2011_GWA1_37_8</name>
    <dbReference type="NCBI Taxonomy" id="1618546"/>
    <lineage>
        <taxon>Bacteria</taxon>
        <taxon>Candidatus Woeseibacteriota</taxon>
    </lineage>
</organism>
<dbReference type="InterPro" id="IPR050415">
    <property type="entry name" value="MRET"/>
</dbReference>
<evidence type="ECO:0000259" key="9">
    <source>
        <dbReference type="PROSITE" id="PS51384"/>
    </source>
</evidence>
<name>A0A0G0K793_9BACT</name>
<dbReference type="InterPro" id="IPR017927">
    <property type="entry name" value="FAD-bd_FR_type"/>
</dbReference>
<dbReference type="PRINTS" id="PR00371">
    <property type="entry name" value="FPNCR"/>
</dbReference>
<protein>
    <submittedName>
        <fullName evidence="10">Oxidoreductase FAD/NAD(P)-binding domain protein</fullName>
    </submittedName>
</protein>
<keyword evidence="7" id="KW-0408">Iron</keyword>
<dbReference type="PATRIC" id="fig|1618546.3.peg.578"/>
<keyword evidence="2" id="KW-0285">Flavoprotein</keyword>
<keyword evidence="3" id="KW-0001">2Fe-2S</keyword>
<evidence type="ECO:0000256" key="4">
    <source>
        <dbReference type="ARBA" id="ARBA00022723"/>
    </source>
</evidence>
<keyword evidence="5" id="KW-0274">FAD</keyword>
<feature type="domain" description="FAD-binding FR-type" evidence="9">
    <location>
        <begin position="1"/>
        <end position="106"/>
    </location>
</feature>
<dbReference type="Pfam" id="PF00175">
    <property type="entry name" value="NAD_binding_1"/>
    <property type="match status" value="1"/>
</dbReference>
<comment type="caution">
    <text evidence="10">The sequence shown here is derived from an EMBL/GenBank/DDBJ whole genome shotgun (WGS) entry which is preliminary data.</text>
</comment>
<dbReference type="SUPFAM" id="SSF63380">
    <property type="entry name" value="Riboflavin synthase domain-like"/>
    <property type="match status" value="1"/>
</dbReference>
<evidence type="ECO:0000313" key="10">
    <source>
        <dbReference type="EMBL" id="KKQ44954.1"/>
    </source>
</evidence>
<evidence type="ECO:0000256" key="5">
    <source>
        <dbReference type="ARBA" id="ARBA00022827"/>
    </source>
</evidence>
<keyword evidence="8" id="KW-0411">Iron-sulfur</keyword>
<sequence>MESVVKILDITEVTHNVKRFLVEKPSGYLFTPGQAVELAINKDGFRDKHNPFTFTSLPQWENLEFTIKGYPVSQYPNHKGVTEELHKLKVGDELILRESFGTIHYKKEGIFIAGGAGITPFISIFRQLKTEGKVGNNKLVFSNKTHGDIIYEEELRKIFPTGNLILVLTQEKLQDYEYGRINENLLRKHVNDFSKNFYLCGPWKMVESMQEILGKLGANQESIVFEE</sequence>
<dbReference type="SUPFAM" id="SSF52343">
    <property type="entry name" value="Ferredoxin reductase-like, C-terminal NADP-linked domain"/>
    <property type="match status" value="1"/>
</dbReference>
<gene>
    <name evidence="10" type="ORF">US62_C0020G0007</name>
</gene>
<dbReference type="InterPro" id="IPR039261">
    <property type="entry name" value="FNR_nucleotide-bd"/>
</dbReference>